<dbReference type="AlphaFoldDB" id="A0AAD5VLM4"/>
<feature type="region of interest" description="Disordered" evidence="1">
    <location>
        <begin position="884"/>
        <end position="907"/>
    </location>
</feature>
<dbReference type="InterPro" id="IPR036322">
    <property type="entry name" value="WD40_repeat_dom_sf"/>
</dbReference>
<dbReference type="Proteomes" id="UP001213000">
    <property type="component" value="Unassembled WGS sequence"/>
</dbReference>
<accession>A0AAD5VLM4</accession>
<sequence length="1097" mass="124724">MLTYTFEKGFSLSDQIQSISFSSNGKYLAAGLDDRVYIWDTATWLLNLRFRRDAVPIRALTWDNKGRLFFGCDGGILTMVTLNEQEYLSEGFCASERPIRHIAVSVMGNFLALGGDDEVTIWSYRAGASSRAKWEFVKRLSDPQDKLDKTSVNVSGLAWASGFPQQLVVAYDKQGVVTWDIEENIPLFKAGKTHHHVGVRSSHTDAPNVLIGGGAHYAIPSGRELRVYFRENGRDFRCLTSPGIIPSGAPMAWAHDGTCIVAAMERDIVLLQIEKRLETKISLKDCIHVSHLSWNRSTSSKGSMYRLAVVTNRSVLRVLRADSNRAFGEPRRLSDPHSRFLYCFSTVLLVLLVALINESTPSRFQFCLSSGSAHFQMTSQETRIRKLSKDSAMSRVRDKYGNVIFNPYNRPNDSRIHASDALLIGELKSTYVSATNRNEDITGQKESTFEKLVISTPNADYLPLVNVGQQVISIYVDGRWGAEDYAQWPQWYFDGREHFPYILRKPSAEALREHPLRRLWWNMTEVDFERNPGDEDGKLEQSIAQELFDIRTQLMEEVKLCVCNDGLVWSKLQACAGKMRQCTSTLLYTPQPYLVAMLTLAAAQRYCLETRAMLDRIADIGKNHASDDYPPANHSLLGCITNRVPVVYEMYEKGIPVWFVWPLSRVTSDTSIVAQGLVLLPAEFGVELKRWPGAPIFYQGRLARDIHNSIENWRPGNMDLRLLCGESIIPGEMKDAEKPKPEGHKEKKNRVEPYSKAQAAAKVASKRPNISINKDLFRQSSSAYMPNMPDVWKRALQSIDANTDRVVQHPDIHLFRGYAFPPAHMFCGEDDKKSLEHMLGWLVVRNSWIGSFGDVARTSALPGPQQWRTYLRGIALGLELTRPDDRKQASSMPETGQSTRSHSTRRGAKLKEKAREIFESIQVPSKNTLQHILWNGSCVWRRNELHFSILDRRVLVWDVIDHNFRIELMTMDQLLMAKEWKNTGTRLFREIKLNALWPNVLLLSTELPSPLNSGLTVDNLERRRPLIEAFRRIVMDWPGDTPQLLSRLSFHKCVDGKDIWDEEMMIKVEALAAAHYCQVFFDHFGRAPCVPCTFPVA</sequence>
<feature type="region of interest" description="Disordered" evidence="1">
    <location>
        <begin position="733"/>
        <end position="754"/>
    </location>
</feature>
<evidence type="ECO:0000313" key="2">
    <source>
        <dbReference type="EMBL" id="KAJ3563556.1"/>
    </source>
</evidence>
<keyword evidence="3" id="KW-1185">Reference proteome</keyword>
<feature type="compositionally biased region" description="Basic and acidic residues" evidence="1">
    <location>
        <begin position="733"/>
        <end position="753"/>
    </location>
</feature>
<evidence type="ECO:0000256" key="1">
    <source>
        <dbReference type="SAM" id="MobiDB-lite"/>
    </source>
</evidence>
<feature type="compositionally biased region" description="Polar residues" evidence="1">
    <location>
        <begin position="889"/>
        <end position="901"/>
    </location>
</feature>
<comment type="caution">
    <text evidence="2">The sequence shown here is derived from an EMBL/GenBank/DDBJ whole genome shotgun (WGS) entry which is preliminary data.</text>
</comment>
<reference evidence="2" key="1">
    <citation type="submission" date="2022-07" db="EMBL/GenBank/DDBJ databases">
        <title>Genome Sequence of Leucocoprinus birnbaumii.</title>
        <authorList>
            <person name="Buettner E."/>
        </authorList>
    </citation>
    <scope>NUCLEOTIDE SEQUENCE</scope>
    <source>
        <strain evidence="2">VT141</strain>
    </source>
</reference>
<evidence type="ECO:0000313" key="3">
    <source>
        <dbReference type="Proteomes" id="UP001213000"/>
    </source>
</evidence>
<dbReference type="InterPro" id="IPR015943">
    <property type="entry name" value="WD40/YVTN_repeat-like_dom_sf"/>
</dbReference>
<organism evidence="2 3">
    <name type="scientific">Leucocoprinus birnbaumii</name>
    <dbReference type="NCBI Taxonomy" id="56174"/>
    <lineage>
        <taxon>Eukaryota</taxon>
        <taxon>Fungi</taxon>
        <taxon>Dikarya</taxon>
        <taxon>Basidiomycota</taxon>
        <taxon>Agaricomycotina</taxon>
        <taxon>Agaricomycetes</taxon>
        <taxon>Agaricomycetidae</taxon>
        <taxon>Agaricales</taxon>
        <taxon>Agaricineae</taxon>
        <taxon>Agaricaceae</taxon>
        <taxon>Leucocoprinus</taxon>
    </lineage>
</organism>
<dbReference type="InterPro" id="IPR001680">
    <property type="entry name" value="WD40_rpt"/>
</dbReference>
<dbReference type="Gene3D" id="2.130.10.10">
    <property type="entry name" value="YVTN repeat-like/Quinoprotein amine dehydrogenase"/>
    <property type="match status" value="1"/>
</dbReference>
<proteinExistence type="predicted"/>
<dbReference type="SMART" id="SM00320">
    <property type="entry name" value="WD40"/>
    <property type="match status" value="3"/>
</dbReference>
<name>A0AAD5VLM4_9AGAR</name>
<gene>
    <name evidence="2" type="ORF">NP233_g8867</name>
</gene>
<dbReference type="SUPFAM" id="SSF50978">
    <property type="entry name" value="WD40 repeat-like"/>
    <property type="match status" value="1"/>
</dbReference>
<protein>
    <submittedName>
        <fullName evidence="2">Uncharacterized protein</fullName>
    </submittedName>
</protein>
<dbReference type="Pfam" id="PF00400">
    <property type="entry name" value="WD40"/>
    <property type="match status" value="1"/>
</dbReference>
<dbReference type="EMBL" id="JANIEX010000746">
    <property type="protein sequence ID" value="KAJ3563556.1"/>
    <property type="molecule type" value="Genomic_DNA"/>
</dbReference>